<organism evidence="3 4">
    <name type="scientific">Magallana gigas</name>
    <name type="common">Pacific oyster</name>
    <name type="synonym">Crassostrea gigas</name>
    <dbReference type="NCBI Taxonomy" id="29159"/>
    <lineage>
        <taxon>Eukaryota</taxon>
        <taxon>Metazoa</taxon>
        <taxon>Spiralia</taxon>
        <taxon>Lophotrochozoa</taxon>
        <taxon>Mollusca</taxon>
        <taxon>Bivalvia</taxon>
        <taxon>Autobranchia</taxon>
        <taxon>Pteriomorphia</taxon>
        <taxon>Ostreida</taxon>
        <taxon>Ostreoidea</taxon>
        <taxon>Ostreidae</taxon>
        <taxon>Magallana</taxon>
    </lineage>
</organism>
<feature type="domain" description="B box-type" evidence="2">
    <location>
        <begin position="8"/>
        <end position="53"/>
    </location>
</feature>
<feature type="domain" description="B box-type" evidence="2">
    <location>
        <begin position="65"/>
        <end position="102"/>
    </location>
</feature>
<evidence type="ECO:0000259" key="2">
    <source>
        <dbReference type="PROSITE" id="PS50119"/>
    </source>
</evidence>
<dbReference type="SUPFAM" id="SSF57845">
    <property type="entry name" value="B-box zinc-binding domain"/>
    <property type="match status" value="1"/>
</dbReference>
<reference evidence="3" key="1">
    <citation type="submission" date="2022-08" db="UniProtKB">
        <authorList>
            <consortium name="EnsemblMetazoa"/>
        </authorList>
    </citation>
    <scope>IDENTIFICATION</scope>
    <source>
        <strain evidence="3">05x7-T-G4-1.051#20</strain>
    </source>
</reference>
<protein>
    <recommendedName>
        <fullName evidence="2">B box-type domain-containing protein</fullName>
    </recommendedName>
</protein>
<dbReference type="InterPro" id="IPR047153">
    <property type="entry name" value="TRIM45/56/19-like"/>
</dbReference>
<proteinExistence type="predicted"/>
<dbReference type="GO" id="GO:0008270">
    <property type="term" value="F:zinc ion binding"/>
    <property type="evidence" value="ECO:0007669"/>
    <property type="project" value="UniProtKB-KW"/>
</dbReference>
<keyword evidence="1" id="KW-0863">Zinc-finger</keyword>
<keyword evidence="4" id="KW-1185">Reference proteome</keyword>
<dbReference type="PROSITE" id="PS50119">
    <property type="entry name" value="ZF_BBOX"/>
    <property type="match status" value="2"/>
</dbReference>
<dbReference type="Gene3D" id="3.30.160.60">
    <property type="entry name" value="Classic Zinc Finger"/>
    <property type="match status" value="1"/>
</dbReference>
<dbReference type="Proteomes" id="UP000005408">
    <property type="component" value="Unassembled WGS sequence"/>
</dbReference>
<keyword evidence="1" id="KW-0479">Metal-binding</keyword>
<dbReference type="EnsemblMetazoa" id="G32185.1">
    <property type="protein sequence ID" value="G32185.1:cds"/>
    <property type="gene ID" value="G32185"/>
</dbReference>
<dbReference type="EnsemblMetazoa" id="G32185.2">
    <property type="protein sequence ID" value="G32185.2:cds"/>
    <property type="gene ID" value="G32185"/>
</dbReference>
<evidence type="ECO:0000256" key="1">
    <source>
        <dbReference type="PROSITE-ProRule" id="PRU00024"/>
    </source>
</evidence>
<name>A0A8W8M7S7_MAGGI</name>
<dbReference type="AlphaFoldDB" id="A0A8W8M7S7"/>
<evidence type="ECO:0000313" key="4">
    <source>
        <dbReference type="Proteomes" id="UP000005408"/>
    </source>
</evidence>
<dbReference type="PANTHER" id="PTHR25462">
    <property type="entry name" value="BONUS, ISOFORM C-RELATED"/>
    <property type="match status" value="1"/>
</dbReference>
<dbReference type="InterPro" id="IPR000315">
    <property type="entry name" value="Znf_B-box"/>
</dbReference>
<accession>A0A8W8M7S7</accession>
<evidence type="ECO:0000313" key="3">
    <source>
        <dbReference type="EnsemblMetazoa" id="G32185.2:cds"/>
    </source>
</evidence>
<dbReference type="CDD" id="cd19756">
    <property type="entry name" value="Bbox2"/>
    <property type="match status" value="1"/>
</dbReference>
<dbReference type="Pfam" id="PF00643">
    <property type="entry name" value="zf-B_box"/>
    <property type="match status" value="1"/>
</dbReference>
<dbReference type="OrthoDB" id="153872at2759"/>
<sequence>MDPCNSAQDVVLCHLCETPVPPLYCDICQINLCKTCVGEHILDDSKLHIVVAVKHRQSLLVYSKCPEHTSKLCELHCEQCDIPICVQCVFSKKHKAHDAIDILHFSERKKKALQADLEELGKTIYPRYQEIASTILDQKADLKSNTEQLITALNKRRCDWHREIDGVISKLKTDIENTELNHLTVLKKEEDKINNILTEITEKISELKKEQDSNDACLFLKYKSRNEEFRRLPPKLIVHLLSFSFKDIDKKLLNQQFGSLSALSITTEKRVYTLKTPETNTPYLDDDDDELLKL</sequence>
<keyword evidence="1" id="KW-0862">Zinc</keyword>
<dbReference type="PANTHER" id="PTHR25462:SF307">
    <property type="entry name" value="TRIPARTITE MOTIF-CONTAINING PROTEIN 45"/>
    <property type="match status" value="1"/>
</dbReference>